<evidence type="ECO:0000313" key="3">
    <source>
        <dbReference type="EMBL" id="CAF2057828.1"/>
    </source>
</evidence>
<feature type="compositionally biased region" description="Polar residues" evidence="1">
    <location>
        <begin position="228"/>
        <end position="242"/>
    </location>
</feature>
<evidence type="ECO:0000259" key="2">
    <source>
        <dbReference type="Pfam" id="PF13966"/>
    </source>
</evidence>
<dbReference type="AlphaFoldDB" id="A0A816QAX2"/>
<feature type="compositionally biased region" description="Polar residues" evidence="1">
    <location>
        <begin position="110"/>
        <end position="132"/>
    </location>
</feature>
<dbReference type="Pfam" id="PF13966">
    <property type="entry name" value="zf-RVT"/>
    <property type="match status" value="1"/>
</dbReference>
<proteinExistence type="predicted"/>
<feature type="region of interest" description="Disordered" evidence="1">
    <location>
        <begin position="1"/>
        <end position="154"/>
    </location>
</feature>
<feature type="compositionally biased region" description="Polar residues" evidence="1">
    <location>
        <begin position="284"/>
        <end position="309"/>
    </location>
</feature>
<organism evidence="3">
    <name type="scientific">Brassica napus</name>
    <name type="common">Rape</name>
    <dbReference type="NCBI Taxonomy" id="3708"/>
    <lineage>
        <taxon>Eukaryota</taxon>
        <taxon>Viridiplantae</taxon>
        <taxon>Streptophyta</taxon>
        <taxon>Embryophyta</taxon>
        <taxon>Tracheophyta</taxon>
        <taxon>Spermatophyta</taxon>
        <taxon>Magnoliopsida</taxon>
        <taxon>eudicotyledons</taxon>
        <taxon>Gunneridae</taxon>
        <taxon>Pentapetalae</taxon>
        <taxon>rosids</taxon>
        <taxon>malvids</taxon>
        <taxon>Brassicales</taxon>
        <taxon>Brassicaceae</taxon>
        <taxon>Brassiceae</taxon>
        <taxon>Brassica</taxon>
    </lineage>
</organism>
<dbReference type="InterPro" id="IPR026960">
    <property type="entry name" value="RVT-Znf"/>
</dbReference>
<accession>A0A816QAX2</accession>
<name>A0A816QAX2_BRANA</name>
<reference evidence="3" key="1">
    <citation type="submission" date="2021-01" db="EMBL/GenBank/DDBJ databases">
        <authorList>
            <consortium name="Genoscope - CEA"/>
            <person name="William W."/>
        </authorList>
    </citation>
    <scope>NUCLEOTIDE SEQUENCE</scope>
</reference>
<gene>
    <name evidence="3" type="ORF">DARMORV10_C06P18600.1</name>
</gene>
<evidence type="ECO:0000256" key="1">
    <source>
        <dbReference type="SAM" id="MobiDB-lite"/>
    </source>
</evidence>
<dbReference type="EMBL" id="HG994370">
    <property type="protein sequence ID" value="CAF2057828.1"/>
    <property type="molecule type" value="Genomic_DNA"/>
</dbReference>
<sequence>MNKIAHAVHHSQQTAAREILQRPSDQREHTYHSPPYSRRQLNNHGDDRDGENRGTNQRSPTDAAAKSPIADQEAMPQRRHSCSPRPSLGQNLNITDFPPLTTIQEKEHSNNVATRRSPRSQWRVISTTPDQEATSRHRRNHSPRAGGEVNLGMDVLPQPRGLPTLESVMEELNESTLQYLNVEDPVERAARQKRVLQTEIDGTVEETTARILRNSTANALADAGLAASHTTEPTPQVPSSDTKAVKPVRRRGRPARINTSRTTIRLSPKTYAGMGSRKRKLAQVQASPGTSNKPTTRQGRNPKQASSTAAPPITLIPITGAPDSFAWLATKSGTYSVKSGYYVATTLRNAEIREVTEAQRVEEHTLCKAIWTAKVSPKIQLFLWKITHRALPLGENLAKRGLLNHITCRHCGELETAEHLFIHCSFS</sequence>
<feature type="domain" description="Reverse transcriptase zinc-binding" evidence="2">
    <location>
        <begin position="361"/>
        <end position="427"/>
    </location>
</feature>
<protein>
    <submittedName>
        <fullName evidence="3">(rape) hypothetical protein</fullName>
    </submittedName>
</protein>
<feature type="region of interest" description="Disordered" evidence="1">
    <location>
        <begin position="225"/>
        <end position="313"/>
    </location>
</feature>
<dbReference type="Proteomes" id="UP001295469">
    <property type="component" value="Chromosome C06"/>
</dbReference>